<keyword evidence="2" id="KW-0677">Repeat</keyword>
<evidence type="ECO:0000313" key="6">
    <source>
        <dbReference type="EMBL" id="CAF1225793.1"/>
    </source>
</evidence>
<dbReference type="GO" id="GO:0043005">
    <property type="term" value="C:neuron projection"/>
    <property type="evidence" value="ECO:0007669"/>
    <property type="project" value="TreeGrafter"/>
</dbReference>
<keyword evidence="4" id="KW-0393">Immunoglobulin domain</keyword>
<dbReference type="PROSITE" id="PS50835">
    <property type="entry name" value="IG_LIKE"/>
    <property type="match status" value="2"/>
</dbReference>
<dbReference type="Gene3D" id="2.60.40.10">
    <property type="entry name" value="Immunoglobulins"/>
    <property type="match status" value="2"/>
</dbReference>
<evidence type="ECO:0000256" key="1">
    <source>
        <dbReference type="ARBA" id="ARBA00022729"/>
    </source>
</evidence>
<dbReference type="InterPro" id="IPR013106">
    <property type="entry name" value="Ig_V-set"/>
</dbReference>
<dbReference type="SMART" id="SM00409">
    <property type="entry name" value="IG"/>
    <property type="match status" value="2"/>
</dbReference>
<evidence type="ECO:0000313" key="7">
    <source>
        <dbReference type="EMBL" id="CAF3988703.1"/>
    </source>
</evidence>
<keyword evidence="8" id="KW-1185">Reference proteome</keyword>
<dbReference type="Proteomes" id="UP000681722">
    <property type="component" value="Unassembled WGS sequence"/>
</dbReference>
<dbReference type="Proteomes" id="UP000663829">
    <property type="component" value="Unassembled WGS sequence"/>
</dbReference>
<sequence length="197" mass="22350">DNNVVIIIPVLQNVTVISGQRAFLQCTFQGINAAHQLIWIRNNRGDIVAHNADLLSSDKRLSVYRSESEYQLYINNVNINDEGYYTCETNTNPTKKANIHLQVQESPQILSNFSTKSPVIVNEGTNVTLMCYAKGRPHPYVTWYRKGNKYVLSNGTQYLTLNNVSRVQSGHYECVAYNGVNGHSVSKDFELRIICKY</sequence>
<dbReference type="EMBL" id="CAJOBC010009467">
    <property type="protein sequence ID" value="CAF3988703.1"/>
    <property type="molecule type" value="Genomic_DNA"/>
</dbReference>
<keyword evidence="1" id="KW-0732">Signal</keyword>
<evidence type="ECO:0000259" key="5">
    <source>
        <dbReference type="PROSITE" id="PS50835"/>
    </source>
</evidence>
<gene>
    <name evidence="6" type="ORF">GPM918_LOCUS24920</name>
    <name evidence="7" type="ORF">SRO942_LOCUS24923</name>
</gene>
<reference evidence="6" key="1">
    <citation type="submission" date="2021-02" db="EMBL/GenBank/DDBJ databases">
        <authorList>
            <person name="Nowell W R."/>
        </authorList>
    </citation>
    <scope>NUCLEOTIDE SEQUENCE</scope>
</reference>
<feature type="domain" description="Ig-like" evidence="5">
    <location>
        <begin position="9"/>
        <end position="100"/>
    </location>
</feature>
<proteinExistence type="predicted"/>
<evidence type="ECO:0000256" key="4">
    <source>
        <dbReference type="ARBA" id="ARBA00023319"/>
    </source>
</evidence>
<dbReference type="SUPFAM" id="SSF48726">
    <property type="entry name" value="Immunoglobulin"/>
    <property type="match status" value="2"/>
</dbReference>
<evidence type="ECO:0000256" key="2">
    <source>
        <dbReference type="ARBA" id="ARBA00022737"/>
    </source>
</evidence>
<dbReference type="InterPro" id="IPR051170">
    <property type="entry name" value="Neural/epithelial_adhesion"/>
</dbReference>
<evidence type="ECO:0000256" key="3">
    <source>
        <dbReference type="ARBA" id="ARBA00023157"/>
    </source>
</evidence>
<keyword evidence="3" id="KW-1015">Disulfide bond</keyword>
<dbReference type="InterPro" id="IPR003599">
    <property type="entry name" value="Ig_sub"/>
</dbReference>
<protein>
    <recommendedName>
        <fullName evidence="5">Ig-like domain-containing protein</fullName>
    </recommendedName>
</protein>
<dbReference type="InterPro" id="IPR003598">
    <property type="entry name" value="Ig_sub2"/>
</dbReference>
<dbReference type="InterPro" id="IPR007110">
    <property type="entry name" value="Ig-like_dom"/>
</dbReference>
<dbReference type="AlphaFoldDB" id="A0A814Y8D0"/>
<comment type="caution">
    <text evidence="6">The sequence shown here is derived from an EMBL/GenBank/DDBJ whole genome shotgun (WGS) entry which is preliminary data.</text>
</comment>
<accession>A0A814Y8D0</accession>
<dbReference type="InterPro" id="IPR036179">
    <property type="entry name" value="Ig-like_dom_sf"/>
</dbReference>
<feature type="non-terminal residue" evidence="6">
    <location>
        <position position="1"/>
    </location>
</feature>
<dbReference type="Pfam" id="PF13927">
    <property type="entry name" value="Ig_3"/>
    <property type="match status" value="1"/>
</dbReference>
<dbReference type="PANTHER" id="PTHR12231">
    <property type="entry name" value="CTX-RELATED TYPE I TRANSMEMBRANE PROTEIN"/>
    <property type="match status" value="1"/>
</dbReference>
<evidence type="ECO:0000313" key="8">
    <source>
        <dbReference type="Proteomes" id="UP000663829"/>
    </source>
</evidence>
<dbReference type="OrthoDB" id="6159398at2759"/>
<feature type="domain" description="Ig-like" evidence="5">
    <location>
        <begin position="107"/>
        <end position="190"/>
    </location>
</feature>
<dbReference type="EMBL" id="CAJNOQ010009464">
    <property type="protein sequence ID" value="CAF1225793.1"/>
    <property type="molecule type" value="Genomic_DNA"/>
</dbReference>
<organism evidence="6 8">
    <name type="scientific">Didymodactylos carnosus</name>
    <dbReference type="NCBI Taxonomy" id="1234261"/>
    <lineage>
        <taxon>Eukaryota</taxon>
        <taxon>Metazoa</taxon>
        <taxon>Spiralia</taxon>
        <taxon>Gnathifera</taxon>
        <taxon>Rotifera</taxon>
        <taxon>Eurotatoria</taxon>
        <taxon>Bdelloidea</taxon>
        <taxon>Philodinida</taxon>
        <taxon>Philodinidae</taxon>
        <taxon>Didymodactylos</taxon>
    </lineage>
</organism>
<dbReference type="SMART" id="SM00408">
    <property type="entry name" value="IGc2"/>
    <property type="match status" value="2"/>
</dbReference>
<dbReference type="Pfam" id="PF07679">
    <property type="entry name" value="I-set"/>
    <property type="match status" value="1"/>
</dbReference>
<dbReference type="InterPro" id="IPR013098">
    <property type="entry name" value="Ig_I-set"/>
</dbReference>
<dbReference type="SMART" id="SM00406">
    <property type="entry name" value="IGv"/>
    <property type="match status" value="2"/>
</dbReference>
<dbReference type="PANTHER" id="PTHR12231:SF253">
    <property type="entry name" value="DPR-INTERACTING PROTEIN ETA, ISOFORM B-RELATED"/>
    <property type="match status" value="1"/>
</dbReference>
<dbReference type="InterPro" id="IPR013783">
    <property type="entry name" value="Ig-like_fold"/>
</dbReference>
<name>A0A814Y8D0_9BILA</name>